<dbReference type="Pfam" id="PF02517">
    <property type="entry name" value="Rce1-like"/>
    <property type="match status" value="1"/>
</dbReference>
<reference evidence="4 5" key="1">
    <citation type="submission" date="2018-04" db="EMBL/GenBank/DDBJ databases">
        <title>Novel actinobacteria from marine sediment.</title>
        <authorList>
            <person name="Ng Z.Y."/>
            <person name="Tan G.Y.A."/>
        </authorList>
    </citation>
    <scope>NUCLEOTIDE SEQUENCE [LARGE SCALE GENOMIC DNA]</scope>
    <source>
        <strain evidence="4 5">TPS81</strain>
    </source>
</reference>
<keyword evidence="2" id="KW-0812">Transmembrane</keyword>
<feature type="region of interest" description="Disordered" evidence="1">
    <location>
        <begin position="1"/>
        <end position="23"/>
    </location>
</feature>
<feature type="domain" description="CAAX prenyl protease 2/Lysostaphin resistance protein A-like" evidence="3">
    <location>
        <begin position="77"/>
        <end position="169"/>
    </location>
</feature>
<dbReference type="OrthoDB" id="193898at2"/>
<keyword evidence="2" id="KW-1133">Transmembrane helix</keyword>
<dbReference type="Proteomes" id="UP000253318">
    <property type="component" value="Unassembled WGS sequence"/>
</dbReference>
<dbReference type="PANTHER" id="PTHR39430:SF1">
    <property type="entry name" value="PROTEASE"/>
    <property type="match status" value="1"/>
</dbReference>
<feature type="transmembrane region" description="Helical" evidence="2">
    <location>
        <begin position="131"/>
        <end position="150"/>
    </location>
</feature>
<feature type="transmembrane region" description="Helical" evidence="2">
    <location>
        <begin position="208"/>
        <end position="226"/>
    </location>
</feature>
<feature type="transmembrane region" description="Helical" evidence="2">
    <location>
        <begin position="43"/>
        <end position="66"/>
    </location>
</feature>
<dbReference type="InterPro" id="IPR003675">
    <property type="entry name" value="Rce1/LyrA-like_dom"/>
</dbReference>
<dbReference type="RefSeq" id="WP_114397725.1">
    <property type="nucleotide sequence ID" value="NZ_QEIM01000045.1"/>
</dbReference>
<evidence type="ECO:0000259" key="3">
    <source>
        <dbReference type="Pfam" id="PF02517"/>
    </source>
</evidence>
<protein>
    <recommendedName>
        <fullName evidence="3">CAAX prenyl protease 2/Lysostaphin resistance protein A-like domain-containing protein</fullName>
    </recommendedName>
</protein>
<feature type="compositionally biased region" description="Basic residues" evidence="1">
    <location>
        <begin position="1"/>
        <end position="10"/>
    </location>
</feature>
<dbReference type="AlphaFoldDB" id="A0A368T5C1"/>
<evidence type="ECO:0000313" key="4">
    <source>
        <dbReference type="EMBL" id="RCV58502.1"/>
    </source>
</evidence>
<feature type="transmembrane region" description="Helical" evidence="2">
    <location>
        <begin position="78"/>
        <end position="96"/>
    </location>
</feature>
<feature type="transmembrane region" description="Helical" evidence="2">
    <location>
        <begin position="157"/>
        <end position="179"/>
    </location>
</feature>
<dbReference type="GO" id="GO:0080120">
    <property type="term" value="P:CAAX-box protein maturation"/>
    <property type="evidence" value="ECO:0007669"/>
    <property type="project" value="UniProtKB-ARBA"/>
</dbReference>
<proteinExistence type="predicted"/>
<sequence length="249" mass="25878">MEGHVPRHRGAAGGASARGTRGSPSAVCARWLRRGVRNAPRHAAAGALIGTVLVTDVVLVGQAAGWYDVDFVGVRTSWPLSLAAVLVSVVVQEVLFRGILYTAVEWLLGSAAAVLLSAVLFGAAHALLPHVTAWSVAAVALQFGILLGVGYGATRSLWFVIALDFAWSVTGGLVLGAPVGGYDLGHPLFRTETSGPEPWSGGTFGPEAGLLGIVLSGAVAVLLVSYGQGRGRFRRALWRRGRPGRRNAG</sequence>
<dbReference type="PANTHER" id="PTHR39430">
    <property type="entry name" value="MEMBRANE-ASSOCIATED PROTEASE-RELATED"/>
    <property type="match status" value="1"/>
</dbReference>
<dbReference type="GO" id="GO:0004175">
    <property type="term" value="F:endopeptidase activity"/>
    <property type="evidence" value="ECO:0007669"/>
    <property type="project" value="UniProtKB-ARBA"/>
</dbReference>
<feature type="transmembrane region" description="Helical" evidence="2">
    <location>
        <begin position="103"/>
        <end position="125"/>
    </location>
</feature>
<keyword evidence="2" id="KW-0472">Membrane</keyword>
<feature type="compositionally biased region" description="Low complexity" evidence="1">
    <location>
        <begin position="14"/>
        <end position="23"/>
    </location>
</feature>
<keyword evidence="5" id="KW-1185">Reference proteome</keyword>
<evidence type="ECO:0000313" key="5">
    <source>
        <dbReference type="Proteomes" id="UP000253318"/>
    </source>
</evidence>
<accession>A0A368T5C1</accession>
<gene>
    <name evidence="4" type="ORF">DEF24_13375</name>
</gene>
<dbReference type="EMBL" id="QEIN01000093">
    <property type="protein sequence ID" value="RCV58502.1"/>
    <property type="molecule type" value="Genomic_DNA"/>
</dbReference>
<evidence type="ECO:0000256" key="1">
    <source>
        <dbReference type="SAM" id="MobiDB-lite"/>
    </source>
</evidence>
<evidence type="ECO:0000256" key="2">
    <source>
        <dbReference type="SAM" id="Phobius"/>
    </source>
</evidence>
<name>A0A368T5C1_9ACTN</name>
<organism evidence="4 5">
    <name type="scientific">Marinitenerispora sediminis</name>
    <dbReference type="NCBI Taxonomy" id="1931232"/>
    <lineage>
        <taxon>Bacteria</taxon>
        <taxon>Bacillati</taxon>
        <taxon>Actinomycetota</taxon>
        <taxon>Actinomycetes</taxon>
        <taxon>Streptosporangiales</taxon>
        <taxon>Nocardiopsidaceae</taxon>
        <taxon>Marinitenerispora</taxon>
    </lineage>
</organism>
<comment type="caution">
    <text evidence="4">The sequence shown here is derived from an EMBL/GenBank/DDBJ whole genome shotgun (WGS) entry which is preliminary data.</text>
</comment>